<dbReference type="GO" id="GO:0005975">
    <property type="term" value="P:carbohydrate metabolic process"/>
    <property type="evidence" value="ECO:0007669"/>
    <property type="project" value="InterPro"/>
</dbReference>
<evidence type="ECO:0000313" key="12">
    <source>
        <dbReference type="EMBL" id="OKL46170.1"/>
    </source>
</evidence>
<feature type="domain" description="Alpha-D-phosphohexomutase alpha/beta/alpha" evidence="9">
    <location>
        <begin position="53"/>
        <end position="196"/>
    </location>
</feature>
<dbReference type="Pfam" id="PF02878">
    <property type="entry name" value="PGM_PMM_I"/>
    <property type="match status" value="1"/>
</dbReference>
<dbReference type="GO" id="GO:0008973">
    <property type="term" value="F:phosphopentomutase activity"/>
    <property type="evidence" value="ECO:0007669"/>
    <property type="project" value="TreeGrafter"/>
</dbReference>
<evidence type="ECO:0000256" key="3">
    <source>
        <dbReference type="ARBA" id="ARBA00022553"/>
    </source>
</evidence>
<dbReference type="InterPro" id="IPR005843">
    <property type="entry name" value="A-D-PHexomutase_C"/>
</dbReference>
<accession>A0A1Q5PJQ7</accession>
<dbReference type="Pfam" id="PF00408">
    <property type="entry name" value="PGM_PMM_IV"/>
    <property type="match status" value="1"/>
</dbReference>
<dbReference type="Gene3D" id="3.40.120.10">
    <property type="entry name" value="Alpha-D-Glucose-1,6-Bisphosphate, subunit A, domain 3"/>
    <property type="match status" value="3"/>
</dbReference>
<dbReference type="SUPFAM" id="SSF53738">
    <property type="entry name" value="Phosphoglucomutase, first 3 domains"/>
    <property type="match status" value="3"/>
</dbReference>
<evidence type="ECO:0000256" key="5">
    <source>
        <dbReference type="ARBA" id="ARBA00022842"/>
    </source>
</evidence>
<comment type="similarity">
    <text evidence="2 7">Belongs to the phosphohexose mutase family.</text>
</comment>
<feature type="domain" description="Alpha-D-phosphohexomutase C-terminal" evidence="8">
    <location>
        <begin position="527"/>
        <end position="545"/>
    </location>
</feature>
<dbReference type="InterPro" id="IPR016055">
    <property type="entry name" value="A-D-PHexomutase_a/b/a-I/II/III"/>
</dbReference>
<organism evidence="12 13">
    <name type="scientific">Boudabousia liubingyangii</name>
    <dbReference type="NCBI Taxonomy" id="1921764"/>
    <lineage>
        <taxon>Bacteria</taxon>
        <taxon>Bacillati</taxon>
        <taxon>Actinomycetota</taxon>
        <taxon>Actinomycetes</taxon>
        <taxon>Actinomycetales</taxon>
        <taxon>Actinomycetaceae</taxon>
        <taxon>Boudabousia</taxon>
    </lineage>
</organism>
<evidence type="ECO:0000256" key="7">
    <source>
        <dbReference type="RuleBase" id="RU004326"/>
    </source>
</evidence>
<sequence>MVAKEKVAAWIAQDPEPRDVAALEGLLEQLENGGDQASAAQVELDDAFAGELRFGTAGLRGKLGAGPNRMNRAVVIRAAAGLCAYLKEKVGPDFEIVIGYDARYGSKQFAEDTAAVAVAAGGRAKLFPRSLPTPVTAYALKYLGADAAVMVTASHNPPQDNGYKVYLGGRAISGSGQGAQIVPPADAEIYAQIQAAAPANEVPLAESGWEMIEEDLWEGYIAQGISLATPGSKDLKIVLTSMHGVGGETCLRVLNGAGFKDIHVVNEQQEPNPDFPTVAFPNPEEPGAMDLALELAASVGADLVLANDPDADRCSAAIADVQNPGKYRQLAGDEIGALLGWQAAEFWSENAQQREADGLNMFGPGTTGTLACSIVSSRLLSQIAQSHQMNFQATLTGFKWISRTENLVFGYEEAIGFCVDPQHVRDKDGITACVRLASLAQELKREGRTLQDVLDDLAREHGLYLTSPLSIRVENLALIQEGLKNLKERGVESLAGSKVVEFADLSTGYRGLPGTDGFLILTEAQDRVIVRPSGTEPKLKCYLEVILPVDQDADLTQVRQEAQSRLAQMKVEIRQVLGI</sequence>
<keyword evidence="6" id="KW-0413">Isomerase</keyword>
<evidence type="ECO:0000256" key="1">
    <source>
        <dbReference type="ARBA" id="ARBA00001946"/>
    </source>
</evidence>
<evidence type="ECO:0000256" key="6">
    <source>
        <dbReference type="ARBA" id="ARBA00023235"/>
    </source>
</evidence>
<evidence type="ECO:0000259" key="9">
    <source>
        <dbReference type="Pfam" id="PF02878"/>
    </source>
</evidence>
<dbReference type="InterPro" id="IPR005841">
    <property type="entry name" value="Alpha-D-phosphohexomutase_SF"/>
</dbReference>
<dbReference type="AlphaFoldDB" id="A0A1Q5PJQ7"/>
<keyword evidence="4 7" id="KW-0479">Metal-binding</keyword>
<dbReference type="EMBL" id="MQSV01000006">
    <property type="protein sequence ID" value="OKL46170.1"/>
    <property type="molecule type" value="Genomic_DNA"/>
</dbReference>
<dbReference type="SUPFAM" id="SSF55957">
    <property type="entry name" value="Phosphoglucomutase, C-terminal domain"/>
    <property type="match status" value="1"/>
</dbReference>
<comment type="cofactor">
    <cofactor evidence="1">
        <name>Mg(2+)</name>
        <dbReference type="ChEBI" id="CHEBI:18420"/>
    </cofactor>
</comment>
<keyword evidence="5 7" id="KW-0460">Magnesium</keyword>
<feature type="domain" description="Alpha-D-phosphohexomutase alpha/beta/alpha" evidence="11">
    <location>
        <begin position="367"/>
        <end position="458"/>
    </location>
</feature>
<comment type="caution">
    <text evidence="12">The sequence shown here is derived from an EMBL/GenBank/DDBJ whole genome shotgun (WGS) entry which is preliminary data.</text>
</comment>
<keyword evidence="3" id="KW-0597">Phosphoprotein</keyword>
<dbReference type="PRINTS" id="PR00509">
    <property type="entry name" value="PGMPMM"/>
</dbReference>
<dbReference type="STRING" id="1921764.BSR28_07220"/>
<dbReference type="Pfam" id="PF02879">
    <property type="entry name" value="PGM_PMM_II"/>
    <property type="match status" value="1"/>
</dbReference>
<protein>
    <submittedName>
        <fullName evidence="12">Phosphomannomutase</fullName>
    </submittedName>
</protein>
<dbReference type="Proteomes" id="UP000186785">
    <property type="component" value="Unassembled WGS sequence"/>
</dbReference>
<dbReference type="GO" id="GO:0006166">
    <property type="term" value="P:purine ribonucleoside salvage"/>
    <property type="evidence" value="ECO:0007669"/>
    <property type="project" value="TreeGrafter"/>
</dbReference>
<proteinExistence type="inferred from homology"/>
<dbReference type="InterPro" id="IPR005844">
    <property type="entry name" value="A-D-PHexomutase_a/b/a-I"/>
</dbReference>
<dbReference type="InterPro" id="IPR016066">
    <property type="entry name" value="A-D-PHexomutase_CS"/>
</dbReference>
<name>A0A1Q5PJQ7_9ACTO</name>
<dbReference type="InterPro" id="IPR005845">
    <property type="entry name" value="A-D-PHexomutase_a/b/a-II"/>
</dbReference>
<keyword evidence="13" id="KW-1185">Reference proteome</keyword>
<dbReference type="OrthoDB" id="9806956at2"/>
<dbReference type="Pfam" id="PF02880">
    <property type="entry name" value="PGM_PMM_III"/>
    <property type="match status" value="1"/>
</dbReference>
<evidence type="ECO:0000256" key="4">
    <source>
        <dbReference type="ARBA" id="ARBA00022723"/>
    </source>
</evidence>
<evidence type="ECO:0000259" key="8">
    <source>
        <dbReference type="Pfam" id="PF00408"/>
    </source>
</evidence>
<evidence type="ECO:0000259" key="11">
    <source>
        <dbReference type="Pfam" id="PF02880"/>
    </source>
</evidence>
<dbReference type="Gene3D" id="3.30.310.50">
    <property type="entry name" value="Alpha-D-phosphohexomutase, C-terminal domain"/>
    <property type="match status" value="1"/>
</dbReference>
<dbReference type="PROSITE" id="PS00710">
    <property type="entry name" value="PGM_PMM"/>
    <property type="match status" value="1"/>
</dbReference>
<dbReference type="RefSeq" id="WP_073709766.1">
    <property type="nucleotide sequence ID" value="NZ_MQSV01000006.1"/>
</dbReference>
<dbReference type="InterPro" id="IPR036900">
    <property type="entry name" value="A-D-PHexomutase_C_sf"/>
</dbReference>
<reference evidence="12 13" key="1">
    <citation type="submission" date="2016-11" db="EMBL/GenBank/DDBJ databases">
        <title>Actinomyces gypaetusis sp. nov. isolated from the vulture Gypaetus barbatus in Qinghai Tibet Plateau China.</title>
        <authorList>
            <person name="Meng X."/>
        </authorList>
    </citation>
    <scope>NUCLEOTIDE SEQUENCE [LARGE SCALE GENOMIC DNA]</scope>
    <source>
        <strain evidence="12 13">VUL4_2</strain>
    </source>
</reference>
<feature type="domain" description="Alpha-D-phosphohexomutase alpha/beta/alpha" evidence="10">
    <location>
        <begin position="228"/>
        <end position="317"/>
    </location>
</feature>
<dbReference type="PANTHER" id="PTHR45745">
    <property type="entry name" value="PHOSPHOMANNOMUTASE 45A"/>
    <property type="match status" value="1"/>
</dbReference>
<gene>
    <name evidence="12" type="ORF">BSR29_07925</name>
</gene>
<evidence type="ECO:0000259" key="10">
    <source>
        <dbReference type="Pfam" id="PF02879"/>
    </source>
</evidence>
<dbReference type="InterPro" id="IPR005846">
    <property type="entry name" value="A-D-PHexomutase_a/b/a-III"/>
</dbReference>
<dbReference type="GO" id="GO:0000287">
    <property type="term" value="F:magnesium ion binding"/>
    <property type="evidence" value="ECO:0007669"/>
    <property type="project" value="InterPro"/>
</dbReference>
<evidence type="ECO:0000313" key="13">
    <source>
        <dbReference type="Proteomes" id="UP000186785"/>
    </source>
</evidence>
<dbReference type="PANTHER" id="PTHR45745:SF1">
    <property type="entry name" value="PHOSPHOGLUCOMUTASE 2B-RELATED"/>
    <property type="match status" value="1"/>
</dbReference>
<dbReference type="CDD" id="cd05799">
    <property type="entry name" value="PGM2"/>
    <property type="match status" value="1"/>
</dbReference>
<evidence type="ECO:0000256" key="2">
    <source>
        <dbReference type="ARBA" id="ARBA00010231"/>
    </source>
</evidence>